<evidence type="ECO:0000256" key="1">
    <source>
        <dbReference type="ARBA" id="ARBA00022737"/>
    </source>
</evidence>
<dbReference type="NCBIfam" id="TIGR00756">
    <property type="entry name" value="PPR"/>
    <property type="match status" value="6"/>
</dbReference>
<dbReference type="PROSITE" id="PS51375">
    <property type="entry name" value="PPR"/>
    <property type="match status" value="7"/>
</dbReference>
<dbReference type="PANTHER" id="PTHR24015">
    <property type="entry name" value="OS07G0578800 PROTEIN-RELATED"/>
    <property type="match status" value="1"/>
</dbReference>
<feature type="repeat" description="PPR" evidence="2">
    <location>
        <begin position="293"/>
        <end position="327"/>
    </location>
</feature>
<name>A0ABY9CB64_VITVI</name>
<feature type="repeat" description="PPR" evidence="2">
    <location>
        <begin position="630"/>
        <end position="664"/>
    </location>
</feature>
<evidence type="ECO:0008006" key="5">
    <source>
        <dbReference type="Google" id="ProtNLM"/>
    </source>
</evidence>
<gene>
    <name evidence="3" type="ORF">VitviT2T_010462</name>
</gene>
<dbReference type="InterPro" id="IPR046848">
    <property type="entry name" value="E_motif"/>
</dbReference>
<protein>
    <recommendedName>
        <fullName evidence="5">Pentatricopeptide repeat-containing protein</fullName>
    </recommendedName>
</protein>
<dbReference type="Pfam" id="PF01535">
    <property type="entry name" value="PPR"/>
    <property type="match status" value="6"/>
</dbReference>
<reference evidence="3 4" key="1">
    <citation type="journal article" date="2023" name="Hortic Res">
        <title>The complete reference genome for grapevine (Vitis vinifera L.) genetics and breeding.</title>
        <authorList>
            <person name="Shi X."/>
            <person name="Cao S."/>
            <person name="Wang X."/>
            <person name="Huang S."/>
            <person name="Wang Y."/>
            <person name="Liu Z."/>
            <person name="Liu W."/>
            <person name="Leng X."/>
            <person name="Peng Y."/>
            <person name="Wang N."/>
            <person name="Wang Y."/>
            <person name="Ma Z."/>
            <person name="Xu X."/>
            <person name="Zhang F."/>
            <person name="Xue H."/>
            <person name="Zhong H."/>
            <person name="Wang Y."/>
            <person name="Zhang K."/>
            <person name="Velt A."/>
            <person name="Avia K."/>
            <person name="Holtgrawe D."/>
            <person name="Grimplet J."/>
            <person name="Matus J.T."/>
            <person name="Ware D."/>
            <person name="Wu X."/>
            <person name="Wang H."/>
            <person name="Liu C."/>
            <person name="Fang Y."/>
            <person name="Rustenholz C."/>
            <person name="Cheng Z."/>
            <person name="Xiao H."/>
            <person name="Zhou Y."/>
        </authorList>
    </citation>
    <scope>NUCLEOTIDE SEQUENCE [LARGE SCALE GENOMIC DNA]</scope>
    <source>
        <strain evidence="4">cv. Pinot noir / PN40024</strain>
        <tissue evidence="3">Leaf</tissue>
    </source>
</reference>
<dbReference type="EMBL" id="CP126654">
    <property type="protein sequence ID" value="WJZ91385.1"/>
    <property type="molecule type" value="Genomic_DNA"/>
</dbReference>
<keyword evidence="1" id="KW-0677">Repeat</keyword>
<dbReference type="Gene3D" id="1.25.40.10">
    <property type="entry name" value="Tetratricopeptide repeat domain"/>
    <property type="match status" value="5"/>
</dbReference>
<feature type="repeat" description="PPR" evidence="2">
    <location>
        <begin position="731"/>
        <end position="765"/>
    </location>
</feature>
<feature type="repeat" description="PPR" evidence="2">
    <location>
        <begin position="494"/>
        <end position="528"/>
    </location>
</feature>
<organism evidence="3 4">
    <name type="scientific">Vitis vinifera</name>
    <name type="common">Grape</name>
    <dbReference type="NCBI Taxonomy" id="29760"/>
    <lineage>
        <taxon>Eukaryota</taxon>
        <taxon>Viridiplantae</taxon>
        <taxon>Streptophyta</taxon>
        <taxon>Embryophyta</taxon>
        <taxon>Tracheophyta</taxon>
        <taxon>Spermatophyta</taxon>
        <taxon>Magnoliopsida</taxon>
        <taxon>eudicotyledons</taxon>
        <taxon>Gunneridae</taxon>
        <taxon>Pentapetalae</taxon>
        <taxon>rosids</taxon>
        <taxon>Vitales</taxon>
        <taxon>Vitaceae</taxon>
        <taxon>Viteae</taxon>
        <taxon>Vitis</taxon>
    </lineage>
</organism>
<proteinExistence type="predicted"/>
<evidence type="ECO:0000313" key="3">
    <source>
        <dbReference type="EMBL" id="WJZ91385.1"/>
    </source>
</evidence>
<feature type="repeat" description="PPR" evidence="2">
    <location>
        <begin position="191"/>
        <end position="226"/>
    </location>
</feature>
<dbReference type="Proteomes" id="UP001227230">
    <property type="component" value="Chromosome 7"/>
</dbReference>
<dbReference type="InterPro" id="IPR011990">
    <property type="entry name" value="TPR-like_helical_dom_sf"/>
</dbReference>
<evidence type="ECO:0000256" key="2">
    <source>
        <dbReference type="PROSITE-ProRule" id="PRU00708"/>
    </source>
</evidence>
<dbReference type="Pfam" id="PF13041">
    <property type="entry name" value="PPR_2"/>
    <property type="match status" value="2"/>
</dbReference>
<accession>A0ABY9CB64</accession>
<feature type="repeat" description="PPR" evidence="2">
    <location>
        <begin position="363"/>
        <end position="397"/>
    </location>
</feature>
<dbReference type="PANTHER" id="PTHR24015:SF356">
    <property type="entry name" value="DYW DOMAIN-CONTAINING PROTEIN"/>
    <property type="match status" value="1"/>
</dbReference>
<feature type="repeat" description="PPR" evidence="2">
    <location>
        <begin position="595"/>
        <end position="629"/>
    </location>
</feature>
<dbReference type="SUPFAM" id="SSF48452">
    <property type="entry name" value="TPR-like"/>
    <property type="match status" value="1"/>
</dbReference>
<evidence type="ECO:0000313" key="4">
    <source>
        <dbReference type="Proteomes" id="UP001227230"/>
    </source>
</evidence>
<dbReference type="InterPro" id="IPR002885">
    <property type="entry name" value="PPR_rpt"/>
</dbReference>
<sequence>MNRIKPHHICTLRSHLPTIFSPKFTHSQIHSLSQTHLSLHHTKQSHAFAVLHAQLPHNIPLCASLILGYASHGDPISSRLLFQQTMHHRTTAFLWNTLIRGYSIAGVGGGLEVYNQMVRIGVRPDDHTFPFVLKACADAFEVRKGREVHGSVVKLGFESDVFVGNTLLSFYGNCGGLRDAGRVFDEMPEKDLVSWNTMIGVFSVNGCWAEVLDLFGEMRLRSGLRPNVVSVVSVLPVCAGVEDEVTASEIHGYVVKVGLEFQVIVGNALLDVYGKCGNVAALKQVFGEMVEKNLVSWNAIITSFGYKGHYRDALDMFRLMIDEGLKPNSITISSFLPVLVELEFFKAGREVHGSSIRMGLESDIFIANSLIDMYAKSGHSTEASNVFYKLDAKNVVSWNAMIANFAQNRFELVAVGLVRQMQDYGELPNSVTFTNVLPACARMGLVRPGKEIHARSIHMGCAFDLFVSNALTDMYAKSGHLKLARNVFDTSLRDEVSYNILIVGHSQTSDCSESLSLFSEMQLMGLKQDNVSFMGALSACANLTAIKQGKEIHGFLLRKLFHIHLFVANSLLDFYTKCGRIGLARNIFDRMTNKDVASWNTMILGYGMLGELDTAIDLFENMRKDDVEYDSVSFIAVLSACSHGGLLEKGRKYFDELKARGIEPTQMHYACMVDLLGRAGLMEEAAELIKGLPIVPDANIWGALLGACRIYGNLELAAWAAEHLFELKPEHSGYYTLLSNMYAETGRWDEANRIRELMKSRGVKKSPGCSWVQIGEQAHAFVVGEKIEGLDLGLWPVESG</sequence>
<dbReference type="InterPro" id="IPR046960">
    <property type="entry name" value="PPR_At4g14850-like_plant"/>
</dbReference>
<dbReference type="Pfam" id="PF20431">
    <property type="entry name" value="E_motif"/>
    <property type="match status" value="1"/>
</dbReference>
<dbReference type="Pfam" id="PF13812">
    <property type="entry name" value="PPR_3"/>
    <property type="match status" value="1"/>
</dbReference>
<keyword evidence="4" id="KW-1185">Reference proteome</keyword>